<comment type="subcellular location">
    <subcellularLocation>
        <location evidence="13">Cell membrane</location>
        <topology evidence="13">Multi-pass membrane protein</topology>
    </subcellularLocation>
    <subcellularLocation>
        <location evidence="2">Cell membrane</location>
        <topology evidence="2">Peripheral membrane protein</topology>
    </subcellularLocation>
    <subcellularLocation>
        <location evidence="1">Membrane</location>
        <topology evidence="1">Multi-pass membrane protein</topology>
    </subcellularLocation>
</comment>
<dbReference type="InterPro" id="IPR017871">
    <property type="entry name" value="ABC_transporter-like_CS"/>
</dbReference>
<comment type="similarity">
    <text evidence="13">Belongs to the binding-protein-dependent transport system permease family.</text>
</comment>
<protein>
    <submittedName>
        <fullName evidence="16">Dipeptide/oligopeptide/nickel ABC transporter permease/ATP-binding protein</fullName>
    </submittedName>
</protein>
<evidence type="ECO:0000256" key="12">
    <source>
        <dbReference type="ARBA" id="ARBA00023136"/>
    </source>
</evidence>
<dbReference type="InterPro" id="IPR003439">
    <property type="entry name" value="ABC_transporter-like_ATP-bd"/>
</dbReference>
<dbReference type="SUPFAM" id="SSF161098">
    <property type="entry name" value="MetI-like"/>
    <property type="match status" value="1"/>
</dbReference>
<keyword evidence="7 13" id="KW-0812">Transmembrane</keyword>
<feature type="domain" description="ABC transmembrane type-1" evidence="15">
    <location>
        <begin position="84"/>
        <end position="273"/>
    </location>
</feature>
<evidence type="ECO:0000256" key="1">
    <source>
        <dbReference type="ARBA" id="ARBA00004141"/>
    </source>
</evidence>
<evidence type="ECO:0000256" key="6">
    <source>
        <dbReference type="ARBA" id="ARBA00022519"/>
    </source>
</evidence>
<evidence type="ECO:0000256" key="2">
    <source>
        <dbReference type="ARBA" id="ARBA00004202"/>
    </source>
</evidence>
<feature type="transmembrane region" description="Helical" evidence="13">
    <location>
        <begin position="147"/>
        <end position="167"/>
    </location>
</feature>
<keyword evidence="6" id="KW-0997">Cell inner membrane</keyword>
<keyword evidence="11 13" id="KW-1133">Transmembrane helix</keyword>
<dbReference type="CDD" id="cd06261">
    <property type="entry name" value="TM_PBP2"/>
    <property type="match status" value="1"/>
</dbReference>
<dbReference type="CDD" id="cd03257">
    <property type="entry name" value="ABC_NikE_OppD_transporters"/>
    <property type="match status" value="1"/>
</dbReference>
<evidence type="ECO:0000256" key="10">
    <source>
        <dbReference type="ARBA" id="ARBA00022967"/>
    </source>
</evidence>
<evidence type="ECO:0000256" key="8">
    <source>
        <dbReference type="ARBA" id="ARBA00022741"/>
    </source>
</evidence>
<organism evidence="16 17">
    <name type="scientific">Pseudonocardia nematodicida</name>
    <dbReference type="NCBI Taxonomy" id="1206997"/>
    <lineage>
        <taxon>Bacteria</taxon>
        <taxon>Bacillati</taxon>
        <taxon>Actinomycetota</taxon>
        <taxon>Actinomycetes</taxon>
        <taxon>Pseudonocardiales</taxon>
        <taxon>Pseudonocardiaceae</taxon>
        <taxon>Pseudonocardia</taxon>
    </lineage>
</organism>
<evidence type="ECO:0000256" key="9">
    <source>
        <dbReference type="ARBA" id="ARBA00022840"/>
    </source>
</evidence>
<keyword evidence="8" id="KW-0547">Nucleotide-binding</keyword>
<evidence type="ECO:0000256" key="11">
    <source>
        <dbReference type="ARBA" id="ARBA00022989"/>
    </source>
</evidence>
<dbReference type="PANTHER" id="PTHR43297:SF14">
    <property type="entry name" value="ATPASE AAA-TYPE CORE DOMAIN-CONTAINING PROTEIN"/>
    <property type="match status" value="1"/>
</dbReference>
<dbReference type="PANTHER" id="PTHR43297">
    <property type="entry name" value="OLIGOPEPTIDE TRANSPORT ATP-BINDING PROTEIN APPD"/>
    <property type="match status" value="1"/>
</dbReference>
<dbReference type="EMBL" id="JBEDNQ010000001">
    <property type="protein sequence ID" value="MEQ3548956.1"/>
    <property type="molecule type" value="Genomic_DNA"/>
</dbReference>
<reference evidence="16 17" key="1">
    <citation type="submission" date="2024-03" db="EMBL/GenBank/DDBJ databases">
        <title>Draft genome sequence of Pseudonocardia nematodicida JCM 31783.</title>
        <authorList>
            <person name="Butdee W."/>
            <person name="Duangmal K."/>
        </authorList>
    </citation>
    <scope>NUCLEOTIDE SEQUENCE [LARGE SCALE GENOMIC DNA]</scope>
    <source>
        <strain evidence="16 17">JCM 31783</strain>
    </source>
</reference>
<name>A0ABV1K3C2_9PSEU</name>
<evidence type="ECO:0000256" key="3">
    <source>
        <dbReference type="ARBA" id="ARBA00005417"/>
    </source>
</evidence>
<dbReference type="SMART" id="SM00382">
    <property type="entry name" value="AAA"/>
    <property type="match status" value="1"/>
</dbReference>
<keyword evidence="12 13" id="KW-0472">Membrane</keyword>
<evidence type="ECO:0000256" key="4">
    <source>
        <dbReference type="ARBA" id="ARBA00022448"/>
    </source>
</evidence>
<feature type="transmembrane region" description="Helical" evidence="13">
    <location>
        <begin position="88"/>
        <end position="112"/>
    </location>
</feature>
<dbReference type="PROSITE" id="PS50893">
    <property type="entry name" value="ABC_TRANSPORTER_2"/>
    <property type="match status" value="1"/>
</dbReference>
<dbReference type="Gene3D" id="3.40.50.300">
    <property type="entry name" value="P-loop containing nucleotide triphosphate hydrolases"/>
    <property type="match status" value="1"/>
</dbReference>
<dbReference type="RefSeq" id="WP_349296049.1">
    <property type="nucleotide sequence ID" value="NZ_JBEDNQ010000001.1"/>
</dbReference>
<evidence type="ECO:0000256" key="13">
    <source>
        <dbReference type="RuleBase" id="RU363032"/>
    </source>
</evidence>
<proteinExistence type="inferred from homology"/>
<dbReference type="SUPFAM" id="SSF52540">
    <property type="entry name" value="P-loop containing nucleoside triphosphate hydrolases"/>
    <property type="match status" value="1"/>
</dbReference>
<evidence type="ECO:0000256" key="5">
    <source>
        <dbReference type="ARBA" id="ARBA00022475"/>
    </source>
</evidence>
<comment type="caution">
    <text evidence="16">The sequence shown here is derived from an EMBL/GenBank/DDBJ whole genome shotgun (WGS) entry which is preliminary data.</text>
</comment>
<dbReference type="InterPro" id="IPR000515">
    <property type="entry name" value="MetI-like"/>
</dbReference>
<dbReference type="Gene3D" id="1.10.3720.10">
    <property type="entry name" value="MetI-like"/>
    <property type="match status" value="1"/>
</dbReference>
<accession>A0ABV1K3C2</accession>
<feature type="transmembrane region" description="Helical" evidence="13">
    <location>
        <begin position="119"/>
        <end position="141"/>
    </location>
</feature>
<feature type="transmembrane region" description="Helical" evidence="13">
    <location>
        <begin position="24"/>
        <end position="46"/>
    </location>
</feature>
<evidence type="ECO:0000259" key="14">
    <source>
        <dbReference type="PROSITE" id="PS50893"/>
    </source>
</evidence>
<keyword evidence="10" id="KW-1278">Translocase</keyword>
<keyword evidence="4 13" id="KW-0813">Transport</keyword>
<evidence type="ECO:0000313" key="17">
    <source>
        <dbReference type="Proteomes" id="UP001494902"/>
    </source>
</evidence>
<gene>
    <name evidence="16" type="ORF">WIS52_00620</name>
</gene>
<dbReference type="PROSITE" id="PS50928">
    <property type="entry name" value="ABC_TM1"/>
    <property type="match status" value="1"/>
</dbReference>
<evidence type="ECO:0000313" key="16">
    <source>
        <dbReference type="EMBL" id="MEQ3548956.1"/>
    </source>
</evidence>
<dbReference type="PROSITE" id="PS00211">
    <property type="entry name" value="ABC_TRANSPORTER_1"/>
    <property type="match status" value="1"/>
</dbReference>
<feature type="domain" description="ABC transporter" evidence="14">
    <location>
        <begin position="316"/>
        <end position="560"/>
    </location>
</feature>
<feature type="transmembrane region" description="Helical" evidence="13">
    <location>
        <begin position="255"/>
        <end position="277"/>
    </location>
</feature>
<dbReference type="InterPro" id="IPR003593">
    <property type="entry name" value="AAA+_ATPase"/>
</dbReference>
<dbReference type="Proteomes" id="UP001494902">
    <property type="component" value="Unassembled WGS sequence"/>
</dbReference>
<dbReference type="InterPro" id="IPR035906">
    <property type="entry name" value="MetI-like_sf"/>
</dbReference>
<dbReference type="Pfam" id="PF00005">
    <property type="entry name" value="ABC_tran"/>
    <property type="match status" value="1"/>
</dbReference>
<dbReference type="InterPro" id="IPR050388">
    <property type="entry name" value="ABC_Ni/Peptide_Import"/>
</dbReference>
<keyword evidence="5" id="KW-1003">Cell membrane</keyword>
<sequence>MSTVLTPSSAAPERTGRVRRAGPMLITGLILLALLVLVAVLAPALLGDEARTLSDRRLLGPTADHPLGTDELGRDLFARALVATRTTLLLTVAATAISVVAGVVLGLLVWLMPQRIRDLVLTANAVAVAFPGLVLALVVAAVLGPGAMSATVAVGIAGIPSFVRLTANMAAPIMVRDYVSTARLLGVPRPIVLGRHVLPNLGGPLLVLSANSFAVTLTELSGLSFIGLGVQNPEYDFGRLLADGLPHVYVQPAQIVGPSVMLVLAGAAAMFIGDGLAARSDPRLRSLVRGRRTGVLRPARSAATHEPDRDPADSALSVRDLRVTTAAGRELVAGVSFDVGPGEIVGLVGESGSGKSLTAMSAAGLVPDGVAATAGRVTAAGHDLLGPVSPGDLARDVALVYQDPISTFNPALTLESQLTEVPRVHLGVHRRRAREALAESFRELRISSPDTRGRQHPHELSGGMLQRAMIAAALLTEAKLIIADEPTTALDVTVQAEVLRRFVAAKDTLGAGMLFISHDLAVVEALCDRTLVMRGGQVVEELTRDQLARREVTHPYTRSLLAATRYLEPTEETHP</sequence>
<keyword evidence="9" id="KW-0067">ATP-binding</keyword>
<keyword evidence="17" id="KW-1185">Reference proteome</keyword>
<dbReference type="InterPro" id="IPR027417">
    <property type="entry name" value="P-loop_NTPase"/>
</dbReference>
<comment type="similarity">
    <text evidence="3">Belongs to the ABC transporter superfamily.</text>
</comment>
<evidence type="ECO:0000256" key="7">
    <source>
        <dbReference type="ARBA" id="ARBA00022692"/>
    </source>
</evidence>
<dbReference type="Pfam" id="PF00528">
    <property type="entry name" value="BPD_transp_1"/>
    <property type="match status" value="1"/>
</dbReference>
<evidence type="ECO:0000259" key="15">
    <source>
        <dbReference type="PROSITE" id="PS50928"/>
    </source>
</evidence>